<comment type="subcellular location">
    <subcellularLocation>
        <location evidence="2">Secreted</location>
    </subcellularLocation>
</comment>
<keyword evidence="3" id="KW-0964">Secreted</keyword>
<accession>A0A1Y2F8D4</accession>
<evidence type="ECO:0000313" key="13">
    <source>
        <dbReference type="EMBL" id="ORY79724.1"/>
    </source>
</evidence>
<dbReference type="GO" id="GO:0004497">
    <property type="term" value="F:monooxygenase activity"/>
    <property type="evidence" value="ECO:0007669"/>
    <property type="project" value="UniProtKB-KW"/>
</dbReference>
<keyword evidence="5" id="KW-0732">Signal</keyword>
<keyword evidence="7" id="KW-0186">Copper</keyword>
<evidence type="ECO:0000256" key="11">
    <source>
        <dbReference type="ARBA" id="ARBA00046340"/>
    </source>
</evidence>
<dbReference type="GO" id="GO:0046872">
    <property type="term" value="F:metal ion binding"/>
    <property type="evidence" value="ECO:0007669"/>
    <property type="project" value="UniProtKB-KW"/>
</dbReference>
<proteinExistence type="inferred from homology"/>
<feature type="compositionally biased region" description="Low complexity" evidence="12">
    <location>
        <begin position="258"/>
        <end position="310"/>
    </location>
</feature>
<protein>
    <submittedName>
        <fullName evidence="13">Uncharacterized protein</fullName>
    </submittedName>
</protein>
<evidence type="ECO:0000256" key="6">
    <source>
        <dbReference type="ARBA" id="ARBA00023002"/>
    </source>
</evidence>
<evidence type="ECO:0000256" key="7">
    <source>
        <dbReference type="ARBA" id="ARBA00023008"/>
    </source>
</evidence>
<organism evidence="13 14">
    <name type="scientific">Leucosporidium creatinivorum</name>
    <dbReference type="NCBI Taxonomy" id="106004"/>
    <lineage>
        <taxon>Eukaryota</taxon>
        <taxon>Fungi</taxon>
        <taxon>Dikarya</taxon>
        <taxon>Basidiomycota</taxon>
        <taxon>Pucciniomycotina</taxon>
        <taxon>Microbotryomycetes</taxon>
        <taxon>Leucosporidiales</taxon>
        <taxon>Leucosporidium</taxon>
    </lineage>
</organism>
<name>A0A1Y2F8D4_9BASI</name>
<evidence type="ECO:0000256" key="8">
    <source>
        <dbReference type="ARBA" id="ARBA00023033"/>
    </source>
</evidence>
<dbReference type="STRING" id="106004.A0A1Y2F8D4"/>
<evidence type="ECO:0000256" key="3">
    <source>
        <dbReference type="ARBA" id="ARBA00022525"/>
    </source>
</evidence>
<evidence type="ECO:0000256" key="1">
    <source>
        <dbReference type="ARBA" id="ARBA00001973"/>
    </source>
</evidence>
<dbReference type="Pfam" id="PF22810">
    <property type="entry name" value="LPMO_AA14"/>
    <property type="match status" value="1"/>
</dbReference>
<keyword evidence="8" id="KW-0503">Monooxygenase</keyword>
<comment type="similarity">
    <text evidence="11">Belongs to the polysaccharide monooxygenase AA14 family.</text>
</comment>
<gene>
    <name evidence="13" type="ORF">BCR35DRAFT_266279</name>
</gene>
<keyword evidence="6" id="KW-0560">Oxidoreductase</keyword>
<evidence type="ECO:0000256" key="9">
    <source>
        <dbReference type="ARBA" id="ARBA00023157"/>
    </source>
</evidence>
<evidence type="ECO:0000256" key="12">
    <source>
        <dbReference type="SAM" id="MobiDB-lite"/>
    </source>
</evidence>
<feature type="region of interest" description="Disordered" evidence="12">
    <location>
        <begin position="255"/>
        <end position="310"/>
    </location>
</feature>
<dbReference type="AlphaFoldDB" id="A0A1Y2F8D4"/>
<sequence>MIADFLPRALLSLLDPPTSDLPYSNSTLSILNYRAFSRGPRVRNSPPPSGKVTILPAGKTLTVELACNVGYTTIGGASLDANDPCPGNTGALHAGDPGEPVDHSLLAGCALAIADVEEIEDVTMDNLAIFSVQHECVWQKNTTWAVPKYMPPCTGDNCICAWMWLANNGTGNFYQTGFKCSVNGTQPDATPISMPLKDPVYCPSGSGTACVKGAKRPIYYYNDVANVEWIDNYHRPGYHASWGWFDGAQNDIFQPRNATSTASSPTSSSATSSSTVASSTSSTSSSTSTTFRVPSSSAATTSIRTANAET</sequence>
<dbReference type="GO" id="GO:0005576">
    <property type="term" value="C:extracellular region"/>
    <property type="evidence" value="ECO:0007669"/>
    <property type="project" value="UniProtKB-SubCell"/>
</dbReference>
<evidence type="ECO:0000313" key="14">
    <source>
        <dbReference type="Proteomes" id="UP000193467"/>
    </source>
</evidence>
<keyword evidence="9" id="KW-1015">Disulfide bond</keyword>
<keyword evidence="4" id="KW-0479">Metal-binding</keyword>
<dbReference type="InParanoid" id="A0A1Y2F8D4"/>
<evidence type="ECO:0000256" key="4">
    <source>
        <dbReference type="ARBA" id="ARBA00022723"/>
    </source>
</evidence>
<dbReference type="EMBL" id="MCGR01000026">
    <property type="protein sequence ID" value="ORY79724.1"/>
    <property type="molecule type" value="Genomic_DNA"/>
</dbReference>
<evidence type="ECO:0000256" key="10">
    <source>
        <dbReference type="ARBA" id="ARBA00023180"/>
    </source>
</evidence>
<keyword evidence="14" id="KW-1185">Reference proteome</keyword>
<reference evidence="13 14" key="1">
    <citation type="submission" date="2016-07" db="EMBL/GenBank/DDBJ databases">
        <title>Pervasive Adenine N6-methylation of Active Genes in Fungi.</title>
        <authorList>
            <consortium name="DOE Joint Genome Institute"/>
            <person name="Mondo S.J."/>
            <person name="Dannebaum R.O."/>
            <person name="Kuo R.C."/>
            <person name="Labutti K."/>
            <person name="Haridas S."/>
            <person name="Kuo A."/>
            <person name="Salamov A."/>
            <person name="Ahrendt S.R."/>
            <person name="Lipzen A."/>
            <person name="Sullivan W."/>
            <person name="Andreopoulos W.B."/>
            <person name="Clum A."/>
            <person name="Lindquist E."/>
            <person name="Daum C."/>
            <person name="Ramamoorthy G.K."/>
            <person name="Gryganskyi A."/>
            <person name="Culley D."/>
            <person name="Magnuson J.K."/>
            <person name="James T.Y."/>
            <person name="O'Malley M.A."/>
            <person name="Stajich J.E."/>
            <person name="Spatafora J.W."/>
            <person name="Visel A."/>
            <person name="Grigoriev I.V."/>
        </authorList>
    </citation>
    <scope>NUCLEOTIDE SEQUENCE [LARGE SCALE GENOMIC DNA]</scope>
    <source>
        <strain evidence="13 14">62-1032</strain>
    </source>
</reference>
<comment type="cofactor">
    <cofactor evidence="1">
        <name>Cu(2+)</name>
        <dbReference type="ChEBI" id="CHEBI:29036"/>
    </cofactor>
</comment>
<dbReference type="OrthoDB" id="2019572at2759"/>
<evidence type="ECO:0000256" key="2">
    <source>
        <dbReference type="ARBA" id="ARBA00004613"/>
    </source>
</evidence>
<comment type="caution">
    <text evidence="13">The sequence shown here is derived from an EMBL/GenBank/DDBJ whole genome shotgun (WGS) entry which is preliminary data.</text>
</comment>
<dbReference type="Proteomes" id="UP000193467">
    <property type="component" value="Unassembled WGS sequence"/>
</dbReference>
<evidence type="ECO:0000256" key="5">
    <source>
        <dbReference type="ARBA" id="ARBA00022729"/>
    </source>
</evidence>
<keyword evidence="10" id="KW-0325">Glycoprotein</keyword>
<dbReference type="InterPro" id="IPR054497">
    <property type="entry name" value="LPMO_AA14"/>
</dbReference>